<dbReference type="EMBL" id="JACHMJ010000001">
    <property type="protein sequence ID" value="MBB5842616.1"/>
    <property type="molecule type" value="Genomic_DNA"/>
</dbReference>
<evidence type="ECO:0000256" key="2">
    <source>
        <dbReference type="SAM" id="Phobius"/>
    </source>
</evidence>
<sequence length="255" mass="25855">MASEPNLRDLFRGTEPGRSIDTKEVIRRSKARRLPAQIGIGGVFTLAIGGLGVAGIQAVGGSQSASDSSAISSAADEPRSTPETFAETDGGSEASTDGIKRAPADRINLCGGTLAEVAPSQTGLVLTASFPDAPVGTDPVVGTVTLTNTGTTAVTGYTSPTPAITLSQNGIVLWHSNGPTIMMIQDVDLAPGESLELAASFTPVVCTVDDDLAEAFDTDLPAVAAGEYQLSAAADITVDDNAELVTGPAQTVRIG</sequence>
<keyword evidence="2" id="KW-0472">Membrane</keyword>
<feature type="transmembrane region" description="Helical" evidence="2">
    <location>
        <begin position="38"/>
        <end position="59"/>
    </location>
</feature>
<gene>
    <name evidence="3" type="ORF">HD599_000939</name>
</gene>
<organism evidence="3 4">
    <name type="scientific">Conyzicola lurida</name>
    <dbReference type="NCBI Taxonomy" id="1172621"/>
    <lineage>
        <taxon>Bacteria</taxon>
        <taxon>Bacillati</taxon>
        <taxon>Actinomycetota</taxon>
        <taxon>Actinomycetes</taxon>
        <taxon>Micrococcales</taxon>
        <taxon>Microbacteriaceae</taxon>
        <taxon>Conyzicola</taxon>
    </lineage>
</organism>
<feature type="region of interest" description="Disordered" evidence="1">
    <location>
        <begin position="62"/>
        <end position="100"/>
    </location>
</feature>
<feature type="compositionally biased region" description="Low complexity" evidence="1">
    <location>
        <begin position="62"/>
        <end position="75"/>
    </location>
</feature>
<evidence type="ECO:0000313" key="3">
    <source>
        <dbReference type="EMBL" id="MBB5842616.1"/>
    </source>
</evidence>
<evidence type="ECO:0000313" key="4">
    <source>
        <dbReference type="Proteomes" id="UP000536685"/>
    </source>
</evidence>
<protein>
    <submittedName>
        <fullName evidence="3">Uncharacterized protein</fullName>
    </submittedName>
</protein>
<comment type="caution">
    <text evidence="3">The sequence shown here is derived from an EMBL/GenBank/DDBJ whole genome shotgun (WGS) entry which is preliminary data.</text>
</comment>
<dbReference type="Proteomes" id="UP000536685">
    <property type="component" value="Unassembled WGS sequence"/>
</dbReference>
<keyword evidence="4" id="KW-1185">Reference proteome</keyword>
<evidence type="ECO:0000256" key="1">
    <source>
        <dbReference type="SAM" id="MobiDB-lite"/>
    </source>
</evidence>
<dbReference type="AlphaFoldDB" id="A0A841ALM7"/>
<keyword evidence="2" id="KW-0812">Transmembrane</keyword>
<reference evidence="3 4" key="1">
    <citation type="submission" date="2020-08" db="EMBL/GenBank/DDBJ databases">
        <title>Sequencing the genomes of 1000 actinobacteria strains.</title>
        <authorList>
            <person name="Klenk H.-P."/>
        </authorList>
    </citation>
    <scope>NUCLEOTIDE SEQUENCE [LARGE SCALE GENOMIC DNA]</scope>
    <source>
        <strain evidence="3 4">DSM 105784</strain>
    </source>
</reference>
<accession>A0A841ALM7</accession>
<name>A0A841ALM7_9MICO</name>
<keyword evidence="2" id="KW-1133">Transmembrane helix</keyword>
<dbReference type="RefSeq" id="WP_184234100.1">
    <property type="nucleotide sequence ID" value="NZ_JACHMJ010000001.1"/>
</dbReference>
<proteinExistence type="predicted"/>